<dbReference type="InterPro" id="IPR009061">
    <property type="entry name" value="DNA-bd_dom_put_sf"/>
</dbReference>
<protein>
    <submittedName>
        <fullName evidence="2">Helix-turn-helix domain-containing protein</fullName>
    </submittedName>
</protein>
<sequence length="61" mass="6664">MSVTIVPLLLTPAQTAAILGTTTATLRRWRAKGTGPPFHTLGPRSVRYNKATIRAFITTNR</sequence>
<dbReference type="AlphaFoldDB" id="A0A1H3TF67"/>
<evidence type="ECO:0000313" key="3">
    <source>
        <dbReference type="Proteomes" id="UP000198891"/>
    </source>
</evidence>
<name>A0A1H3TF67_9MICO</name>
<feature type="domain" description="Helix-turn-helix" evidence="1">
    <location>
        <begin position="9"/>
        <end position="60"/>
    </location>
</feature>
<dbReference type="Pfam" id="PF12728">
    <property type="entry name" value="HTH_17"/>
    <property type="match status" value="1"/>
</dbReference>
<evidence type="ECO:0000259" key="1">
    <source>
        <dbReference type="Pfam" id="PF12728"/>
    </source>
</evidence>
<dbReference type="STRING" id="381665.SAMN05216554_4110"/>
<dbReference type="InterPro" id="IPR041657">
    <property type="entry name" value="HTH_17"/>
</dbReference>
<gene>
    <name evidence="2" type="ORF">SAMN05216554_4110</name>
</gene>
<proteinExistence type="predicted"/>
<organism evidence="2 3">
    <name type="scientific">Herbiconiux ginsengi</name>
    <dbReference type="NCBI Taxonomy" id="381665"/>
    <lineage>
        <taxon>Bacteria</taxon>
        <taxon>Bacillati</taxon>
        <taxon>Actinomycetota</taxon>
        <taxon>Actinomycetes</taxon>
        <taxon>Micrococcales</taxon>
        <taxon>Microbacteriaceae</taxon>
        <taxon>Herbiconiux</taxon>
    </lineage>
</organism>
<reference evidence="2 3" key="1">
    <citation type="submission" date="2016-10" db="EMBL/GenBank/DDBJ databases">
        <authorList>
            <person name="de Groot N.N."/>
        </authorList>
    </citation>
    <scope>NUCLEOTIDE SEQUENCE [LARGE SCALE GENOMIC DNA]</scope>
    <source>
        <strain evidence="2 3">CGMCC 4.3491</strain>
    </source>
</reference>
<accession>A0A1H3TF67</accession>
<dbReference type="OrthoDB" id="3267842at2"/>
<dbReference type="SUPFAM" id="SSF46955">
    <property type="entry name" value="Putative DNA-binding domain"/>
    <property type="match status" value="1"/>
</dbReference>
<keyword evidence="3" id="KW-1185">Reference proteome</keyword>
<dbReference type="Proteomes" id="UP000198891">
    <property type="component" value="Unassembled WGS sequence"/>
</dbReference>
<evidence type="ECO:0000313" key="2">
    <source>
        <dbReference type="EMBL" id="SDZ48305.1"/>
    </source>
</evidence>
<dbReference type="EMBL" id="FNPZ01000005">
    <property type="protein sequence ID" value="SDZ48305.1"/>
    <property type="molecule type" value="Genomic_DNA"/>
</dbReference>
<dbReference type="RefSeq" id="WP_092557361.1">
    <property type="nucleotide sequence ID" value="NZ_FNPZ01000005.1"/>
</dbReference>